<dbReference type="HOGENOM" id="CLU_2105477_0_0_7"/>
<dbReference type="Proteomes" id="UP000002534">
    <property type="component" value="Chromosome"/>
</dbReference>
<dbReference type="EMBL" id="CP000142">
    <property type="protein sequence ID" value="ABA88941.1"/>
    <property type="molecule type" value="Genomic_DNA"/>
</dbReference>
<dbReference type="Pfam" id="PF11333">
    <property type="entry name" value="DUF3135"/>
    <property type="match status" value="1"/>
</dbReference>
<organism evidence="2 3">
    <name type="scientific">Syntrophotalea carbinolica (strain DSM 2380 / NBRC 103641 / GraBd1)</name>
    <name type="common">Pelobacter carbinolicus</name>
    <dbReference type="NCBI Taxonomy" id="338963"/>
    <lineage>
        <taxon>Bacteria</taxon>
        <taxon>Pseudomonadati</taxon>
        <taxon>Thermodesulfobacteriota</taxon>
        <taxon>Desulfuromonadia</taxon>
        <taxon>Desulfuromonadales</taxon>
        <taxon>Syntrophotaleaceae</taxon>
        <taxon>Syntrophotalea</taxon>
    </lineage>
</organism>
<dbReference type="eggNOG" id="ENOG50347UC">
    <property type="taxonomic scope" value="Bacteria"/>
</dbReference>
<proteinExistence type="predicted"/>
<feature type="region of interest" description="Disordered" evidence="1">
    <location>
        <begin position="96"/>
        <end position="116"/>
    </location>
</feature>
<evidence type="ECO:0000256" key="1">
    <source>
        <dbReference type="SAM" id="MobiDB-lite"/>
    </source>
</evidence>
<dbReference type="AlphaFoldDB" id="Q3A3W6"/>
<sequence length="116" mass="14002">MNSNEEKSQVLEMVGLYQTDPEAFEKKRHDMIHEMIENLPEKYRQRAYGIQFQVEMRLKRYRDPVVRMNAMMGMFWEQFEEFNRVLQDPNGVLAEREKREHASAKVLPMKGRDVKH</sequence>
<keyword evidence="3" id="KW-1185">Reference proteome</keyword>
<evidence type="ECO:0000313" key="2">
    <source>
        <dbReference type="EMBL" id="ABA88941.1"/>
    </source>
</evidence>
<dbReference type="RefSeq" id="WP_011341432.1">
    <property type="nucleotide sequence ID" value="NC_007498.2"/>
</dbReference>
<reference evidence="3" key="1">
    <citation type="submission" date="2005-10" db="EMBL/GenBank/DDBJ databases">
        <title>Complete sequence of Pelobacter carbinolicus DSM 2380.</title>
        <authorList>
            <person name="Copeland A."/>
            <person name="Lucas S."/>
            <person name="Lapidus A."/>
            <person name="Barry K."/>
            <person name="Detter J.C."/>
            <person name="Glavina T."/>
            <person name="Hammon N."/>
            <person name="Israni S."/>
            <person name="Pitluck S."/>
            <person name="Chertkov O."/>
            <person name="Schmutz J."/>
            <person name="Larimer F."/>
            <person name="Land M."/>
            <person name="Kyrpides N."/>
            <person name="Ivanova N."/>
            <person name="Richardson P."/>
        </authorList>
    </citation>
    <scope>NUCLEOTIDE SEQUENCE [LARGE SCALE GENOMIC DNA]</scope>
    <source>
        <strain evidence="3">DSM 2380 / NBRC 103641 / GraBd1</strain>
    </source>
</reference>
<dbReference type="KEGG" id="pca:Pcar_1698"/>
<protein>
    <recommendedName>
        <fullName evidence="4">DUF3135 domain-containing protein</fullName>
    </recommendedName>
</protein>
<gene>
    <name evidence="2" type="ordered locus">Pcar_1698</name>
</gene>
<dbReference type="InterPro" id="IPR021482">
    <property type="entry name" value="DUF3135"/>
</dbReference>
<accession>Q3A3W6</accession>
<reference evidence="2 3" key="2">
    <citation type="journal article" date="2012" name="BMC Genomics">
        <title>The genome of Pelobacter carbinolicus reveals surprising metabolic capabilities and physiological features.</title>
        <authorList>
            <person name="Aklujkar M."/>
            <person name="Haveman S.A."/>
            <person name="Didonato R.Jr."/>
            <person name="Chertkov O."/>
            <person name="Han C.S."/>
            <person name="Land M.L."/>
            <person name="Brown P."/>
            <person name="Lovley D.R."/>
        </authorList>
    </citation>
    <scope>NUCLEOTIDE SEQUENCE [LARGE SCALE GENOMIC DNA]</scope>
    <source>
        <strain evidence="3">DSM 2380 / NBRC 103641 / GraBd1</strain>
    </source>
</reference>
<evidence type="ECO:0008006" key="4">
    <source>
        <dbReference type="Google" id="ProtNLM"/>
    </source>
</evidence>
<name>Q3A3W6_SYNC1</name>
<evidence type="ECO:0000313" key="3">
    <source>
        <dbReference type="Proteomes" id="UP000002534"/>
    </source>
</evidence>
<dbReference type="OrthoDB" id="5387652at2"/>